<name>D5XBQ7_THEPJ</name>
<reference evidence="1 2" key="1">
    <citation type="submission" date="2010-05" db="EMBL/GenBank/DDBJ databases">
        <title>Complete sequence of Thermincola sp. JR.</title>
        <authorList>
            <consortium name="US DOE Joint Genome Institute"/>
            <person name="Lucas S."/>
            <person name="Copeland A."/>
            <person name="Lapidus A."/>
            <person name="Cheng J.-F."/>
            <person name="Bruce D."/>
            <person name="Goodwin L."/>
            <person name="Pitluck S."/>
            <person name="Chertkov O."/>
            <person name="Detter J.C."/>
            <person name="Han C."/>
            <person name="Tapia R."/>
            <person name="Land M."/>
            <person name="Hauser L."/>
            <person name="Kyrpides N."/>
            <person name="Mikhailova N."/>
            <person name="Hazen T.C."/>
            <person name="Woyke T."/>
        </authorList>
    </citation>
    <scope>NUCLEOTIDE SEQUENCE [LARGE SCALE GENOMIC DNA]</scope>
    <source>
        <strain evidence="1 2">JR</strain>
    </source>
</reference>
<dbReference type="KEGG" id="tjr:TherJR_0582"/>
<keyword evidence="2" id="KW-1185">Reference proteome</keyword>
<dbReference type="HOGENOM" id="CLU_2738728_0_0_9"/>
<proteinExistence type="predicted"/>
<gene>
    <name evidence="1" type="ordered locus">TherJR_0582</name>
</gene>
<dbReference type="STRING" id="635013.TherJR_0582"/>
<dbReference type="AlphaFoldDB" id="D5XBQ7"/>
<accession>D5XBQ7</accession>
<sequence length="71" mass="8245">MFGENYFSSRDMAILQQFLGFWETGRNCLFYVEYVLFKIYYKKGDGARLEPLFLQMMAPTGLTPVGAFIVI</sequence>
<dbReference type="Proteomes" id="UP000002377">
    <property type="component" value="Chromosome"/>
</dbReference>
<organism evidence="1 2">
    <name type="scientific">Thermincola potens (strain JR)</name>
    <dbReference type="NCBI Taxonomy" id="635013"/>
    <lineage>
        <taxon>Bacteria</taxon>
        <taxon>Bacillati</taxon>
        <taxon>Bacillota</taxon>
        <taxon>Clostridia</taxon>
        <taxon>Eubacteriales</taxon>
        <taxon>Thermincolaceae</taxon>
        <taxon>Thermincola</taxon>
    </lineage>
</organism>
<evidence type="ECO:0000313" key="1">
    <source>
        <dbReference type="EMBL" id="ADG81455.1"/>
    </source>
</evidence>
<evidence type="ECO:0000313" key="2">
    <source>
        <dbReference type="Proteomes" id="UP000002377"/>
    </source>
</evidence>
<protein>
    <submittedName>
        <fullName evidence="1">Uncharacterized protein</fullName>
    </submittedName>
</protein>
<dbReference type="EMBL" id="CP002028">
    <property type="protein sequence ID" value="ADG81455.1"/>
    <property type="molecule type" value="Genomic_DNA"/>
</dbReference>